<protein>
    <submittedName>
        <fullName evidence="2">5849_t:CDS:1</fullName>
    </submittedName>
</protein>
<evidence type="ECO:0000313" key="3">
    <source>
        <dbReference type="Proteomes" id="UP000789396"/>
    </source>
</evidence>
<keyword evidence="3" id="KW-1185">Reference proteome</keyword>
<reference evidence="2" key="1">
    <citation type="submission" date="2021-06" db="EMBL/GenBank/DDBJ databases">
        <authorList>
            <person name="Kallberg Y."/>
            <person name="Tangrot J."/>
            <person name="Rosling A."/>
        </authorList>
    </citation>
    <scope>NUCLEOTIDE SEQUENCE</scope>
    <source>
        <strain evidence="2">IN212</strain>
    </source>
</reference>
<feature type="region of interest" description="Disordered" evidence="1">
    <location>
        <begin position="1"/>
        <end position="108"/>
    </location>
</feature>
<gene>
    <name evidence="2" type="ORF">RFULGI_LOCUS3727</name>
</gene>
<name>A0A9N9AHX2_9GLOM</name>
<accession>A0A9N9AHX2</accession>
<feature type="compositionally biased region" description="Basic and acidic residues" evidence="1">
    <location>
        <begin position="60"/>
        <end position="79"/>
    </location>
</feature>
<feature type="compositionally biased region" description="Basic residues" evidence="1">
    <location>
        <begin position="35"/>
        <end position="59"/>
    </location>
</feature>
<feature type="compositionally biased region" description="Basic and acidic residues" evidence="1">
    <location>
        <begin position="1"/>
        <end position="34"/>
    </location>
</feature>
<comment type="caution">
    <text evidence="2">The sequence shown here is derived from an EMBL/GenBank/DDBJ whole genome shotgun (WGS) entry which is preliminary data.</text>
</comment>
<proteinExistence type="predicted"/>
<evidence type="ECO:0000256" key="1">
    <source>
        <dbReference type="SAM" id="MobiDB-lite"/>
    </source>
</evidence>
<sequence length="290" mass="34813">EKKKDEKIEDERKWKTKEKTKEMRVKNEGEMKEMRKNKKRKEKKKMQEKRKSKKKKDKKKKDDERNERNEKKNKKEERRRNRKNEKKRKTEETRGISRGKRKEQKKRESINTKLVLNILAHRQRCEVELIEQRQLYSQEFLAQPQFETEELQQQNNRNTTVSRNHRTSNIHLRNIALNFSEDASNYPVLHKINITNIKTYNHCDALKLPIETNAIPNSNLNQTTIQTLTAMLNQLNSETQTQAIPDNEIQNFVEARWVSAPEAVWRILKFKMNGMNPAVTYLQVHLPNQQ</sequence>
<dbReference type="AlphaFoldDB" id="A0A9N9AHX2"/>
<dbReference type="EMBL" id="CAJVPZ010003395">
    <property type="protein sequence ID" value="CAG8529567.1"/>
    <property type="molecule type" value="Genomic_DNA"/>
</dbReference>
<organism evidence="2 3">
    <name type="scientific">Racocetra fulgida</name>
    <dbReference type="NCBI Taxonomy" id="60492"/>
    <lineage>
        <taxon>Eukaryota</taxon>
        <taxon>Fungi</taxon>
        <taxon>Fungi incertae sedis</taxon>
        <taxon>Mucoromycota</taxon>
        <taxon>Glomeromycotina</taxon>
        <taxon>Glomeromycetes</taxon>
        <taxon>Diversisporales</taxon>
        <taxon>Gigasporaceae</taxon>
        <taxon>Racocetra</taxon>
    </lineage>
</organism>
<dbReference type="Proteomes" id="UP000789396">
    <property type="component" value="Unassembled WGS sequence"/>
</dbReference>
<dbReference type="OrthoDB" id="2276331at2759"/>
<feature type="non-terminal residue" evidence="2">
    <location>
        <position position="290"/>
    </location>
</feature>
<evidence type="ECO:0000313" key="2">
    <source>
        <dbReference type="EMBL" id="CAG8529567.1"/>
    </source>
</evidence>